<dbReference type="OrthoDB" id="9762833at2"/>
<feature type="transmembrane region" description="Helical" evidence="7">
    <location>
        <begin position="12"/>
        <end position="30"/>
    </location>
</feature>
<comment type="subcellular location">
    <subcellularLocation>
        <location evidence="1">Membrane</location>
        <topology evidence="1">Multi-pass membrane protein</topology>
    </subcellularLocation>
</comment>
<feature type="transmembrane region" description="Helical" evidence="7">
    <location>
        <begin position="94"/>
        <end position="116"/>
    </location>
</feature>
<gene>
    <name evidence="8" type="primary">tnaT</name>
    <name evidence="8" type="ordered locus">COPRO5265_1307</name>
</gene>
<feature type="transmembrane region" description="Helical" evidence="7">
    <location>
        <begin position="226"/>
        <end position="247"/>
    </location>
</feature>
<dbReference type="Pfam" id="PF00209">
    <property type="entry name" value="SNF"/>
    <property type="match status" value="1"/>
</dbReference>
<reference evidence="9" key="1">
    <citation type="submission" date="2008-08" db="EMBL/GenBank/DDBJ databases">
        <title>The complete genome sequence of Coprothermobacter proteolyticus strain ATCC 5245 / DSM 5265 / BT.</title>
        <authorList>
            <person name="Dodson R.J."/>
            <person name="Durkin A.S."/>
            <person name="Wu M."/>
            <person name="Eisen J."/>
            <person name="Sutton G."/>
        </authorList>
    </citation>
    <scope>NUCLEOTIDE SEQUENCE [LARGE SCALE GENOMIC DNA]</scope>
    <source>
        <strain evidence="9">ATCC 35245 / DSM 5265 / OCM 4 / BT</strain>
    </source>
</reference>
<dbReference type="CDD" id="cd10334">
    <property type="entry name" value="SLC6sbd_u1"/>
    <property type="match status" value="1"/>
</dbReference>
<feature type="transmembrane region" description="Helical" evidence="7">
    <location>
        <begin position="149"/>
        <end position="170"/>
    </location>
</feature>
<dbReference type="KEGG" id="cpo:COPRO5265_1307"/>
<feature type="transmembrane region" description="Helical" evidence="7">
    <location>
        <begin position="463"/>
        <end position="484"/>
    </location>
</feature>
<evidence type="ECO:0000256" key="4">
    <source>
        <dbReference type="ARBA" id="ARBA00022989"/>
    </source>
</evidence>
<dbReference type="GO" id="GO:0035725">
    <property type="term" value="P:sodium ion transmembrane transport"/>
    <property type="evidence" value="ECO:0007669"/>
    <property type="project" value="TreeGrafter"/>
</dbReference>
<reference evidence="8 9" key="2">
    <citation type="journal article" date="2014" name="Genome Announc.">
        <title>Complete Genome Sequence of Coprothermobacter proteolyticus DSM 5265.</title>
        <authorList>
            <person name="Alexiev A."/>
            <person name="Coil D.A."/>
            <person name="Badger J.H."/>
            <person name="Enticknap J."/>
            <person name="Ward N."/>
            <person name="Robb F.T."/>
            <person name="Eisen J.A."/>
        </authorList>
    </citation>
    <scope>NUCLEOTIDE SEQUENCE [LARGE SCALE GENOMIC DNA]</scope>
    <source>
        <strain evidence="9">ATCC 35245 / DSM 5265 / OCM 4 / BT</strain>
    </source>
</reference>
<dbReference type="InterPro" id="IPR000175">
    <property type="entry name" value="Na/ntran_symport"/>
</dbReference>
<keyword evidence="9" id="KW-1185">Reference proteome</keyword>
<evidence type="ECO:0000313" key="9">
    <source>
        <dbReference type="Proteomes" id="UP000001732"/>
    </source>
</evidence>
<dbReference type="Proteomes" id="UP000001732">
    <property type="component" value="Chromosome"/>
</dbReference>
<evidence type="ECO:0000313" key="8">
    <source>
        <dbReference type="EMBL" id="ACI18143.1"/>
    </source>
</evidence>
<keyword evidence="5 7" id="KW-0472">Membrane</keyword>
<keyword evidence="4 7" id="KW-1133">Transmembrane helix</keyword>
<dbReference type="PANTHER" id="PTHR11616">
    <property type="entry name" value="SODIUM/CHLORIDE DEPENDENT TRANSPORTER"/>
    <property type="match status" value="1"/>
</dbReference>
<dbReference type="NCBIfam" id="NF037979">
    <property type="entry name" value="Na_transp"/>
    <property type="match status" value="1"/>
</dbReference>
<dbReference type="PROSITE" id="PS00610">
    <property type="entry name" value="NA_NEUROTRAN_SYMP_1"/>
    <property type="match status" value="1"/>
</dbReference>
<comment type="similarity">
    <text evidence="6">Belongs to the sodium:neurotransmitter symporter (SNF) (TC 2.A.22) family.</text>
</comment>
<evidence type="ECO:0000256" key="1">
    <source>
        <dbReference type="ARBA" id="ARBA00004141"/>
    </source>
</evidence>
<dbReference type="InterPro" id="IPR037272">
    <property type="entry name" value="SNS_sf"/>
</dbReference>
<accession>B5YA11</accession>
<dbReference type="EMBL" id="CP001145">
    <property type="protein sequence ID" value="ACI18143.1"/>
    <property type="molecule type" value="Genomic_DNA"/>
</dbReference>
<protein>
    <recommendedName>
        <fullName evidence="6">Transporter</fullName>
    </recommendedName>
</protein>
<keyword evidence="6" id="KW-0769">Symport</keyword>
<feature type="transmembrane region" description="Helical" evidence="7">
    <location>
        <begin position="182"/>
        <end position="206"/>
    </location>
</feature>
<keyword evidence="3 6" id="KW-0812">Transmembrane</keyword>
<dbReference type="GO" id="GO:0005886">
    <property type="term" value="C:plasma membrane"/>
    <property type="evidence" value="ECO:0007669"/>
    <property type="project" value="TreeGrafter"/>
</dbReference>
<feature type="transmembrane region" description="Helical" evidence="7">
    <location>
        <begin position="42"/>
        <end position="62"/>
    </location>
</feature>
<feature type="transmembrane region" description="Helical" evidence="7">
    <location>
        <begin position="429"/>
        <end position="451"/>
    </location>
</feature>
<dbReference type="HOGENOM" id="CLU_006855_3_3_9"/>
<dbReference type="PRINTS" id="PR00176">
    <property type="entry name" value="NANEUSMPORT"/>
</dbReference>
<feature type="transmembrane region" description="Helical" evidence="7">
    <location>
        <begin position="388"/>
        <end position="409"/>
    </location>
</feature>
<evidence type="ECO:0000256" key="2">
    <source>
        <dbReference type="ARBA" id="ARBA00022448"/>
    </source>
</evidence>
<evidence type="ECO:0000256" key="3">
    <source>
        <dbReference type="ARBA" id="ARBA00022692"/>
    </source>
</evidence>
<feature type="transmembrane region" description="Helical" evidence="7">
    <location>
        <begin position="358"/>
        <end position="382"/>
    </location>
</feature>
<dbReference type="RefSeq" id="WP_012544793.1">
    <property type="nucleotide sequence ID" value="NC_011295.1"/>
</dbReference>
<evidence type="ECO:0000256" key="5">
    <source>
        <dbReference type="ARBA" id="ARBA00023136"/>
    </source>
</evidence>
<feature type="transmembrane region" description="Helical" evidence="7">
    <location>
        <begin position="315"/>
        <end position="337"/>
    </location>
</feature>
<evidence type="ECO:0000256" key="6">
    <source>
        <dbReference type="RuleBase" id="RU003732"/>
    </source>
</evidence>
<keyword evidence="2 6" id="KW-0813">Transport</keyword>
<dbReference type="PROSITE" id="PS50267">
    <property type="entry name" value="NA_NEUROTRAN_SYMP_3"/>
    <property type="match status" value="1"/>
</dbReference>
<dbReference type="eggNOG" id="COG0733">
    <property type="taxonomic scope" value="Bacteria"/>
</dbReference>
<dbReference type="STRING" id="309798.COPRO5265_1307"/>
<dbReference type="AlphaFoldDB" id="B5YA11"/>
<proteinExistence type="inferred from homology"/>
<dbReference type="SUPFAM" id="SSF161070">
    <property type="entry name" value="SNF-like"/>
    <property type="match status" value="1"/>
</dbReference>
<feature type="transmembrane region" description="Helical" evidence="7">
    <location>
        <begin position="259"/>
        <end position="283"/>
    </location>
</feature>
<dbReference type="GO" id="GO:0015293">
    <property type="term" value="F:symporter activity"/>
    <property type="evidence" value="ECO:0007669"/>
    <property type="project" value="UniProtKB-KW"/>
</dbReference>
<organism evidence="8 9">
    <name type="scientific">Coprothermobacter proteolyticus (strain ATCC 35245 / DSM 5265 / OCM 4 / BT)</name>
    <dbReference type="NCBI Taxonomy" id="309798"/>
    <lineage>
        <taxon>Bacteria</taxon>
        <taxon>Pseudomonadati</taxon>
        <taxon>Coprothermobacterota</taxon>
        <taxon>Coprothermobacteria</taxon>
        <taxon>Coprothermobacterales</taxon>
        <taxon>Coprothermobacteraceae</taxon>
        <taxon>Coprothermobacter</taxon>
    </lineage>
</organism>
<evidence type="ECO:0000256" key="7">
    <source>
        <dbReference type="SAM" id="Phobius"/>
    </source>
</evidence>
<dbReference type="PANTHER" id="PTHR11616:SF240">
    <property type="entry name" value="BLOATED TUBULES, ISOFORM B-RELATED"/>
    <property type="match status" value="1"/>
</dbReference>
<name>B5YA11_COPPD</name>
<sequence length="500" mass="54885">MESEARGQWGSRIGFVLAAIGSAVGLGNIWRFPYLTYKNGGGAFLIPYLIAVLTVGIPLIMLEVSLGHKSQGSAPVAFSKADKRFSWLGWWQPLNSLVILVYYSVIIGWALNYIVFSFTQAWGSDTNSFFYKSFLGITSGPFDIGGIRWPILIAMTVIWFLNWFIVYSGVQSGIERANKIMMPLLFLMMLVLMIRGVTLPGAAVGLEQYLHPDFSKILNAQVWIDAFGQAFFSLSVAMGVYCAYGSYLPRKSDITNNAFITGFADTGFAFLSGLAVFSILGFMSTQSGVPFTEVVTQSIGLAFVAFPQGIGMMPVVPWLFGLLFFGCLLFGGLTSSISMVESFSAGIIDKTGYNRKAVVTWTCFLGWLVSMVFATGAGLYILDIVDHFINAYGVVLAGLAEAVAIGWFLGPEKLRQHFNAISDFRIGPWWDFLIKYWAPLIMIVMGLVNFVAEIQKPYEGYPFLALFLLGWLVVALVLVVAFLLTKMKPKGSVTTSKGGV</sequence>